<dbReference type="SMART" id="SM00388">
    <property type="entry name" value="HisKA"/>
    <property type="match status" value="1"/>
</dbReference>
<dbReference type="InterPro" id="IPR005467">
    <property type="entry name" value="His_kinase_dom"/>
</dbReference>
<evidence type="ECO:0000256" key="1">
    <source>
        <dbReference type="ARBA" id="ARBA00000085"/>
    </source>
</evidence>
<dbReference type="EC" id="2.7.13.3" evidence="4"/>
<evidence type="ECO:0000259" key="15">
    <source>
        <dbReference type="PROSITE" id="PS50110"/>
    </source>
</evidence>
<feature type="transmembrane region" description="Helical" evidence="13">
    <location>
        <begin position="277"/>
        <end position="300"/>
    </location>
</feature>
<evidence type="ECO:0000256" key="11">
    <source>
        <dbReference type="PROSITE-ProRule" id="PRU00169"/>
    </source>
</evidence>
<dbReference type="RefSeq" id="WP_075471562.1">
    <property type="nucleotide sequence ID" value="NZ_CAWQZC010000105.1"/>
</dbReference>
<dbReference type="CDD" id="cd00082">
    <property type="entry name" value="HisKA"/>
    <property type="match status" value="1"/>
</dbReference>
<dbReference type="InterPro" id="IPR011006">
    <property type="entry name" value="CheY-like_superfamily"/>
</dbReference>
<evidence type="ECO:0000256" key="4">
    <source>
        <dbReference type="ARBA" id="ARBA00012438"/>
    </source>
</evidence>
<feature type="transmembrane region" description="Helical" evidence="13">
    <location>
        <begin position="433"/>
        <end position="451"/>
    </location>
</feature>
<dbReference type="Pfam" id="PF00072">
    <property type="entry name" value="Response_reg"/>
    <property type="match status" value="1"/>
</dbReference>
<feature type="transmembrane region" description="Helical" evidence="13">
    <location>
        <begin position="320"/>
        <end position="345"/>
    </location>
</feature>
<sequence>MFENWQLMLLSFFYIALLFLIAYLGDKYRHLIQGKRQALIYAFAVSVYCTSWSFLGTTGQAASSVYSYLPIYLGPILLLFFAWPFLQRIIQTSITFNLTSIADLLAARFGKSHALAILVTAVSLLGTMPYIALQIKAIVYSFQQLQIQQDFMPWQLGLVTSFVLAGFSILFGIRNIDVTERHPGIMLAIAFEAVVKIIAFASVGIFICYIVFDSPQDIWQQARSNVDLESAFEFPDFGAMFGMLIIVMAAFFVLPRQFHVMIVELRDEQDAWLSRRIFPLYLLIFAFFSAPLGLAGYLLLGNSVPADMYVLVLPWRQDQTWLTLFAFLGAISAASSMVIVSTIALSTMLSNEIVFPILFKKNKHPTQYNAFRLKLLNIRKLLVLFVSLLSYLVFLFLPPTTLSSLGVTALGALAQLTPALIAAFYWRRATLKGVFSGICIGFSLWMLINFLPQLGFYQSPLEGTSIASSTAINLLCLAMNAISMIIISLVTRTSIQERIQGALFLKRQLSESLVESKGKDKGKAKRQSISVDELLLLTAQFVGDDKASASFKIFEQVAITLGYTAKETVEHALDHTEKVLSSVMGSSSARLVLNSALGGHDFALDELATLVGNASSHRQEFSQNLLKSAIANTREGISIINDELELVAWNKQYTMLFNYPDDVLHVGSPVESLIRFNAKRGLCGSGNIEEHVQKRLDFLRLRQSHSSERLREDGKVIRIEGNPLPDGGFLMVFSDITAFRKAEQVLKEANQDLETRVAERTKKLEKANKELAKARVVADEALSKKNHYLQVCSHDLLQPLEAARLFTSALASQSKLNKNQQRQVSSIDLSLKVANEMIVNLAEVARIESGSIKPHIETFALNELFSQLENEFSAAAKQHGICFTIMPTTHWVNTDKHLLRRILQNLIGNAFRYASPGRVLLGCRRKNGQLSIQLLDNGPGIAEKDQERVFEQFSQLRANNGSNDGLGLGLSICTSLSALLQHQLTLDSVEGRGCRFSLQLCEATALQQERTTPVIVPTDLTGTAVLCIDNNPAILEGMLELISSWDCEVYGASSIASATTLFKQCDFDILLVDYQLDNDEDGLTLISALREINPVIPAILITATTEIGIEDKAAVAKVGLLRKLVKPASLRAMMSAQLTETLQIQFIRQ</sequence>
<dbReference type="SMART" id="SM00387">
    <property type="entry name" value="HATPase_c"/>
    <property type="match status" value="1"/>
</dbReference>
<name>A0ABY1HDS7_9GAMM</name>
<reference evidence="16 17" key="1">
    <citation type="submission" date="2016-11" db="EMBL/GenBank/DDBJ databases">
        <authorList>
            <person name="Klemetsen T."/>
        </authorList>
    </citation>
    <scope>NUCLEOTIDE SEQUENCE [LARGE SCALE GENOMIC DNA]</scope>
    <source>
        <strain evidence="16">MT 2528</strain>
    </source>
</reference>
<feature type="transmembrane region" description="Helical" evidence="13">
    <location>
        <begin position="6"/>
        <end position="26"/>
    </location>
</feature>
<evidence type="ECO:0000256" key="10">
    <source>
        <dbReference type="ARBA" id="ARBA00023136"/>
    </source>
</evidence>
<feature type="transmembrane region" description="Helical" evidence="13">
    <location>
        <begin position="152"/>
        <end position="173"/>
    </location>
</feature>
<dbReference type="InterPro" id="IPR001789">
    <property type="entry name" value="Sig_transdc_resp-reg_receiver"/>
</dbReference>
<dbReference type="InterPro" id="IPR036097">
    <property type="entry name" value="HisK_dim/P_sf"/>
</dbReference>
<comment type="catalytic activity">
    <reaction evidence="1">
        <text>ATP + protein L-histidine = ADP + protein N-phospho-L-histidine.</text>
        <dbReference type="EC" id="2.7.13.3"/>
    </reaction>
</comment>
<dbReference type="SUPFAM" id="SSF52172">
    <property type="entry name" value="CheY-like"/>
    <property type="match status" value="1"/>
</dbReference>
<dbReference type="SUPFAM" id="SSF55874">
    <property type="entry name" value="ATPase domain of HSP90 chaperone/DNA topoisomerase II/histidine kinase"/>
    <property type="match status" value="1"/>
</dbReference>
<feature type="modified residue" description="4-aspartylphosphate" evidence="11">
    <location>
        <position position="1073"/>
    </location>
</feature>
<dbReference type="InterPro" id="IPR001734">
    <property type="entry name" value="Na/solute_symporter"/>
</dbReference>
<evidence type="ECO:0000256" key="9">
    <source>
        <dbReference type="ARBA" id="ARBA00022989"/>
    </source>
</evidence>
<dbReference type="CDD" id="cd10322">
    <property type="entry name" value="SLC5sbd"/>
    <property type="match status" value="1"/>
</dbReference>
<dbReference type="Gene3D" id="1.20.1730.10">
    <property type="entry name" value="Sodium/glucose cotransporter"/>
    <property type="match status" value="1"/>
</dbReference>
<feature type="transmembrane region" description="Helical" evidence="13">
    <location>
        <begin position="405"/>
        <end position="426"/>
    </location>
</feature>
<keyword evidence="10 13" id="KW-0472">Membrane</keyword>
<keyword evidence="6" id="KW-0808">Transferase</keyword>
<dbReference type="Gene3D" id="1.10.287.130">
    <property type="match status" value="1"/>
</dbReference>
<keyword evidence="7 13" id="KW-0812">Transmembrane</keyword>
<keyword evidence="12" id="KW-0175">Coiled coil</keyword>
<feature type="domain" description="Histidine kinase" evidence="14">
    <location>
        <begin position="791"/>
        <end position="1004"/>
    </location>
</feature>
<dbReference type="Gene3D" id="3.30.565.10">
    <property type="entry name" value="Histidine kinase-like ATPase, C-terminal domain"/>
    <property type="match status" value="1"/>
</dbReference>
<evidence type="ECO:0000256" key="3">
    <source>
        <dbReference type="ARBA" id="ARBA00006434"/>
    </source>
</evidence>
<dbReference type="InterPro" id="IPR004358">
    <property type="entry name" value="Sig_transdc_His_kin-like_C"/>
</dbReference>
<feature type="transmembrane region" description="Helical" evidence="13">
    <location>
        <begin position="381"/>
        <end position="399"/>
    </location>
</feature>
<feature type="transmembrane region" description="Helical" evidence="13">
    <location>
        <begin position="67"/>
        <end position="86"/>
    </location>
</feature>
<dbReference type="PROSITE" id="PS50110">
    <property type="entry name" value="RESPONSE_REGULATORY"/>
    <property type="match status" value="1"/>
</dbReference>
<evidence type="ECO:0000256" key="8">
    <source>
        <dbReference type="ARBA" id="ARBA00022777"/>
    </source>
</evidence>
<dbReference type="Gene3D" id="3.40.50.2300">
    <property type="match status" value="1"/>
</dbReference>
<dbReference type="SMART" id="SM00448">
    <property type="entry name" value="REC"/>
    <property type="match status" value="1"/>
</dbReference>
<proteinExistence type="inferred from homology"/>
<keyword evidence="8 16" id="KW-0418">Kinase</keyword>
<feature type="transmembrane region" description="Helical" evidence="13">
    <location>
        <begin position="185"/>
        <end position="212"/>
    </location>
</feature>
<dbReference type="Proteomes" id="UP000182660">
    <property type="component" value="Unassembled WGS sequence"/>
</dbReference>
<organism evidence="16 17">
    <name type="scientific">Moritella viscosa</name>
    <dbReference type="NCBI Taxonomy" id="80854"/>
    <lineage>
        <taxon>Bacteria</taxon>
        <taxon>Pseudomonadati</taxon>
        <taxon>Pseudomonadota</taxon>
        <taxon>Gammaproteobacteria</taxon>
        <taxon>Alteromonadales</taxon>
        <taxon>Moritellaceae</taxon>
        <taxon>Moritella</taxon>
    </lineage>
</organism>
<dbReference type="PANTHER" id="PTHR43047">
    <property type="entry name" value="TWO-COMPONENT HISTIDINE PROTEIN KINASE"/>
    <property type="match status" value="1"/>
</dbReference>
<dbReference type="PROSITE" id="PS50283">
    <property type="entry name" value="NA_SOLUT_SYMP_3"/>
    <property type="match status" value="1"/>
</dbReference>
<dbReference type="Pfam" id="PF02518">
    <property type="entry name" value="HATPase_c"/>
    <property type="match status" value="1"/>
</dbReference>
<dbReference type="InterPro" id="IPR038377">
    <property type="entry name" value="Na/Glc_symporter_sf"/>
</dbReference>
<dbReference type="CDD" id="cd00156">
    <property type="entry name" value="REC"/>
    <property type="match status" value="1"/>
</dbReference>
<dbReference type="PROSITE" id="PS50109">
    <property type="entry name" value="HIS_KIN"/>
    <property type="match status" value="1"/>
</dbReference>
<dbReference type="Pfam" id="PF12860">
    <property type="entry name" value="PAS_7"/>
    <property type="match status" value="1"/>
</dbReference>
<dbReference type="InterPro" id="IPR003594">
    <property type="entry name" value="HATPase_dom"/>
</dbReference>
<dbReference type="InterPro" id="IPR003661">
    <property type="entry name" value="HisK_dim/P_dom"/>
</dbReference>
<dbReference type="PANTHER" id="PTHR43047:SF9">
    <property type="entry name" value="HISTIDINE KINASE"/>
    <property type="match status" value="1"/>
</dbReference>
<accession>A0ABY1HDS7</accession>
<evidence type="ECO:0000313" key="17">
    <source>
        <dbReference type="Proteomes" id="UP000182660"/>
    </source>
</evidence>
<comment type="similarity">
    <text evidence="3">Belongs to the sodium:solute symporter (SSF) (TC 2.A.21) family.</text>
</comment>
<gene>
    <name evidence="16" type="ORF">MT2528_1313</name>
</gene>
<dbReference type="Gene3D" id="3.30.450.20">
    <property type="entry name" value="PAS domain"/>
    <property type="match status" value="1"/>
</dbReference>
<dbReference type="PRINTS" id="PR00344">
    <property type="entry name" value="BCTRLSENSOR"/>
</dbReference>
<feature type="coiled-coil region" evidence="12">
    <location>
        <begin position="750"/>
        <end position="784"/>
    </location>
</feature>
<evidence type="ECO:0000256" key="5">
    <source>
        <dbReference type="ARBA" id="ARBA00022553"/>
    </source>
</evidence>
<dbReference type="EMBL" id="FPLJ01000035">
    <property type="protein sequence ID" value="SGY87595.1"/>
    <property type="molecule type" value="Genomic_DNA"/>
</dbReference>
<evidence type="ECO:0000256" key="6">
    <source>
        <dbReference type="ARBA" id="ARBA00022679"/>
    </source>
</evidence>
<feature type="transmembrane region" description="Helical" evidence="13">
    <location>
        <begin position="38"/>
        <end position="55"/>
    </location>
</feature>
<feature type="transmembrane region" description="Helical" evidence="13">
    <location>
        <begin position="114"/>
        <end position="132"/>
    </location>
</feature>
<evidence type="ECO:0000259" key="14">
    <source>
        <dbReference type="PROSITE" id="PS50109"/>
    </source>
</evidence>
<evidence type="ECO:0000256" key="12">
    <source>
        <dbReference type="SAM" id="Coils"/>
    </source>
</evidence>
<keyword evidence="17" id="KW-1185">Reference proteome</keyword>
<feature type="domain" description="Response regulatory" evidence="15">
    <location>
        <begin position="1024"/>
        <end position="1138"/>
    </location>
</feature>
<evidence type="ECO:0000256" key="7">
    <source>
        <dbReference type="ARBA" id="ARBA00022692"/>
    </source>
</evidence>
<evidence type="ECO:0000256" key="13">
    <source>
        <dbReference type="SAM" id="Phobius"/>
    </source>
</evidence>
<dbReference type="GeneID" id="61295225"/>
<dbReference type="SUPFAM" id="SSF47384">
    <property type="entry name" value="Homodimeric domain of signal transducing histidine kinase"/>
    <property type="match status" value="1"/>
</dbReference>
<comment type="caution">
    <text evidence="16">The sequence shown here is derived from an EMBL/GenBank/DDBJ whole genome shotgun (WGS) entry which is preliminary data.</text>
</comment>
<dbReference type="InterPro" id="IPR036890">
    <property type="entry name" value="HATPase_C_sf"/>
</dbReference>
<evidence type="ECO:0000256" key="2">
    <source>
        <dbReference type="ARBA" id="ARBA00004141"/>
    </source>
</evidence>
<dbReference type="GO" id="GO:0016301">
    <property type="term" value="F:kinase activity"/>
    <property type="evidence" value="ECO:0007669"/>
    <property type="project" value="UniProtKB-KW"/>
</dbReference>
<keyword evidence="9 13" id="KW-1133">Transmembrane helix</keyword>
<keyword evidence="5 11" id="KW-0597">Phosphoprotein</keyword>
<protein>
    <recommendedName>
        <fullName evidence="4">histidine kinase</fullName>
        <ecNumber evidence="4">2.7.13.3</ecNumber>
    </recommendedName>
</protein>
<dbReference type="Pfam" id="PF00512">
    <property type="entry name" value="HisKA"/>
    <property type="match status" value="1"/>
</dbReference>
<evidence type="ECO:0000313" key="16">
    <source>
        <dbReference type="EMBL" id="SGY87595.1"/>
    </source>
</evidence>
<comment type="subcellular location">
    <subcellularLocation>
        <location evidence="2">Membrane</location>
        <topology evidence="2">Multi-pass membrane protein</topology>
    </subcellularLocation>
</comment>
<feature type="transmembrane region" description="Helical" evidence="13">
    <location>
        <begin position="237"/>
        <end position="256"/>
    </location>
</feature>